<sequence length="42" mass="4423">MVSVLNAGMAHSQLRGVMRADVLAEWQKRASAIPGKSGTVQA</sequence>
<dbReference type="KEGG" id="asz:ASN_1679"/>
<dbReference type="AlphaFoldDB" id="A0A0U4Y288"/>
<dbReference type="Proteomes" id="UP000056109">
    <property type="component" value="Chromosome I"/>
</dbReference>
<organism evidence="1 2">
    <name type="scientific">Acetobacter senegalensis</name>
    <dbReference type="NCBI Taxonomy" id="446692"/>
    <lineage>
        <taxon>Bacteria</taxon>
        <taxon>Pseudomonadati</taxon>
        <taxon>Pseudomonadota</taxon>
        <taxon>Alphaproteobacteria</taxon>
        <taxon>Acetobacterales</taxon>
        <taxon>Acetobacteraceae</taxon>
        <taxon>Acetobacter</taxon>
    </lineage>
</organism>
<dbReference type="EMBL" id="LN606600">
    <property type="protein sequence ID" value="CEF41022.1"/>
    <property type="molecule type" value="Genomic_DNA"/>
</dbReference>
<keyword evidence="2" id="KW-1185">Reference proteome</keyword>
<protein>
    <submittedName>
        <fullName evidence="1">Uncharacterized protein</fullName>
    </submittedName>
</protein>
<reference evidence="2" key="1">
    <citation type="submission" date="2014-09" db="EMBL/GenBank/DDBJ databases">
        <authorList>
            <person name="Illeghems K.G."/>
        </authorList>
    </citation>
    <scope>NUCLEOTIDE SEQUENCE [LARGE SCALE GENOMIC DNA]</scope>
    <source>
        <strain evidence="2">108B</strain>
    </source>
</reference>
<evidence type="ECO:0000313" key="2">
    <source>
        <dbReference type="Proteomes" id="UP000056109"/>
    </source>
</evidence>
<name>A0A0U4Y288_9PROT</name>
<accession>A0A0U4Y288</accession>
<evidence type="ECO:0000313" key="1">
    <source>
        <dbReference type="EMBL" id="CEF41022.1"/>
    </source>
</evidence>
<proteinExistence type="predicted"/>
<gene>
    <name evidence="1" type="ORF">ASN_1679</name>
</gene>